<dbReference type="SUPFAM" id="SSF51735">
    <property type="entry name" value="NAD(P)-binding Rossmann-fold domains"/>
    <property type="match status" value="1"/>
</dbReference>
<evidence type="ECO:0000256" key="2">
    <source>
        <dbReference type="ARBA" id="ARBA00023002"/>
    </source>
</evidence>
<evidence type="ECO:0000313" key="4">
    <source>
        <dbReference type="EMBL" id="PTQ13206.1"/>
    </source>
</evidence>
<reference evidence="4 5" key="1">
    <citation type="submission" date="2017-09" db="EMBL/GenBank/DDBJ databases">
        <title>Sphingomonas panjinensis sp.nov., isolated from oil-contaminated soil.</title>
        <authorList>
            <person name="Wang L."/>
            <person name="Chen L."/>
        </authorList>
    </citation>
    <scope>NUCLEOTIDE SEQUENCE [LARGE SCALE GENOMIC DNA]</scope>
    <source>
        <strain evidence="4 5">FW-11</strain>
    </source>
</reference>
<accession>A0A2T5G244</accession>
<feature type="domain" description="Enoyl reductase (ER)" evidence="3">
    <location>
        <begin position="11"/>
        <end position="329"/>
    </location>
</feature>
<dbReference type="InterPro" id="IPR020843">
    <property type="entry name" value="ER"/>
</dbReference>
<dbReference type="GO" id="GO:0016651">
    <property type="term" value="F:oxidoreductase activity, acting on NAD(P)H"/>
    <property type="evidence" value="ECO:0007669"/>
    <property type="project" value="TreeGrafter"/>
</dbReference>
<dbReference type="SUPFAM" id="SSF50129">
    <property type="entry name" value="GroES-like"/>
    <property type="match status" value="1"/>
</dbReference>
<sequence length="333" mass="35506">MVRRVVVERFGATDVLDLRSVDIPSPARGEILVSVQYAGVAYSDLLMRMGDYPGGPRPPYTPGWDVVGTVEAVGEEVDQDLLGRTVVGLTFLGGYASHALVPVDRIAIVPAEVDPQAAACLTLNYVTAWQMLRRVADAQAGESVLVHGAAGGVGSAVLDLAAALDLIAYGVAAQEKAAAVRRYRATHLSNAQQTADVAAKIGGFDIILDPIGGRETWRGMRLLAPGGRLVNYGFTGMLGRGPIMPRIALHLLALKVRSLLAGDRRAVFYRVSTAARRAASAFREDLMALLDLLAANRIAPLVDDVLLLGQAAEAHRRLESRTVQGKLLLNMRA</sequence>
<dbReference type="RefSeq" id="WP_107966440.1">
    <property type="nucleotide sequence ID" value="NZ_NWBU01000004.1"/>
</dbReference>
<dbReference type="Pfam" id="PF13602">
    <property type="entry name" value="ADH_zinc_N_2"/>
    <property type="match status" value="1"/>
</dbReference>
<dbReference type="InterPro" id="IPR011032">
    <property type="entry name" value="GroES-like_sf"/>
</dbReference>
<keyword evidence="2" id="KW-0560">Oxidoreductase</keyword>
<protein>
    <recommendedName>
        <fullName evidence="3">Enoyl reductase (ER) domain-containing protein</fullName>
    </recommendedName>
</protein>
<organism evidence="4 5">
    <name type="scientific">Sphingomonas oleivorans</name>
    <dbReference type="NCBI Taxonomy" id="1735121"/>
    <lineage>
        <taxon>Bacteria</taxon>
        <taxon>Pseudomonadati</taxon>
        <taxon>Pseudomonadota</taxon>
        <taxon>Alphaproteobacteria</taxon>
        <taxon>Sphingomonadales</taxon>
        <taxon>Sphingomonadaceae</taxon>
        <taxon>Sphingomonas</taxon>
    </lineage>
</organism>
<dbReference type="Gene3D" id="3.90.180.10">
    <property type="entry name" value="Medium-chain alcohol dehydrogenases, catalytic domain"/>
    <property type="match status" value="1"/>
</dbReference>
<dbReference type="SMART" id="SM00829">
    <property type="entry name" value="PKS_ER"/>
    <property type="match status" value="1"/>
</dbReference>
<comment type="caution">
    <text evidence="4">The sequence shown here is derived from an EMBL/GenBank/DDBJ whole genome shotgun (WGS) entry which is preliminary data.</text>
</comment>
<gene>
    <name evidence="4" type="ORF">CLG96_03540</name>
</gene>
<dbReference type="GO" id="GO:0070402">
    <property type="term" value="F:NADPH binding"/>
    <property type="evidence" value="ECO:0007669"/>
    <property type="project" value="TreeGrafter"/>
</dbReference>
<dbReference type="Gene3D" id="3.40.50.720">
    <property type="entry name" value="NAD(P)-binding Rossmann-like Domain"/>
    <property type="match status" value="1"/>
</dbReference>
<evidence type="ECO:0000256" key="1">
    <source>
        <dbReference type="ARBA" id="ARBA00022857"/>
    </source>
</evidence>
<dbReference type="EMBL" id="NWBU01000004">
    <property type="protein sequence ID" value="PTQ13206.1"/>
    <property type="molecule type" value="Genomic_DNA"/>
</dbReference>
<evidence type="ECO:0000313" key="5">
    <source>
        <dbReference type="Proteomes" id="UP000244162"/>
    </source>
</evidence>
<keyword evidence="5" id="KW-1185">Reference proteome</keyword>
<dbReference type="PANTHER" id="PTHR48106">
    <property type="entry name" value="QUINONE OXIDOREDUCTASE PIG3-RELATED"/>
    <property type="match status" value="1"/>
</dbReference>
<dbReference type="Proteomes" id="UP000244162">
    <property type="component" value="Unassembled WGS sequence"/>
</dbReference>
<evidence type="ECO:0000259" key="3">
    <source>
        <dbReference type="SMART" id="SM00829"/>
    </source>
</evidence>
<name>A0A2T5G244_9SPHN</name>
<dbReference type="Pfam" id="PF08240">
    <property type="entry name" value="ADH_N"/>
    <property type="match status" value="1"/>
</dbReference>
<dbReference type="AlphaFoldDB" id="A0A2T5G244"/>
<dbReference type="InterPro" id="IPR013154">
    <property type="entry name" value="ADH-like_N"/>
</dbReference>
<dbReference type="InterPro" id="IPR036291">
    <property type="entry name" value="NAD(P)-bd_dom_sf"/>
</dbReference>
<dbReference type="OrthoDB" id="9805883at2"/>
<dbReference type="PANTHER" id="PTHR48106:SF18">
    <property type="entry name" value="QUINONE OXIDOREDUCTASE PIG3"/>
    <property type="match status" value="1"/>
</dbReference>
<keyword evidence="1" id="KW-0521">NADP</keyword>
<proteinExistence type="predicted"/>